<sequence length="70" mass="8167">MHPQITQISQIRFLIIGLPSGWLGARHIDQGLRIIFLSFAFFGVHSRTIEKTRPRLNTRIQPQMKKKILD</sequence>
<dbReference type="EMBL" id="AYKG01000016">
    <property type="protein sequence ID" value="ROO29331.1"/>
    <property type="molecule type" value="Genomic_DNA"/>
</dbReference>
<dbReference type="AlphaFoldDB" id="A0A423PUU4"/>
<dbReference type="InParanoid" id="A0A423PUU4"/>
<evidence type="ECO:0000313" key="1">
    <source>
        <dbReference type="EMBL" id="ROO29331.1"/>
    </source>
</evidence>
<dbReference type="RefSeq" id="WP_123657852.1">
    <property type="nucleotide sequence ID" value="NZ_AYKG01000016.1"/>
</dbReference>
<protein>
    <submittedName>
        <fullName evidence="1">Uncharacterized protein</fullName>
    </submittedName>
</protein>
<name>A0A423PUU4_9GAMM</name>
<gene>
    <name evidence="1" type="ORF">SAJA_06625</name>
</gene>
<proteinExistence type="predicted"/>
<keyword evidence="2" id="KW-1185">Reference proteome</keyword>
<reference evidence="1 2" key="1">
    <citation type="submission" date="2013-10" db="EMBL/GenBank/DDBJ databases">
        <title>Salinisphaera japonica YTM-1 Genome Sequencing.</title>
        <authorList>
            <person name="Lai Q."/>
            <person name="Li C."/>
            <person name="Shao Z."/>
        </authorList>
    </citation>
    <scope>NUCLEOTIDE SEQUENCE [LARGE SCALE GENOMIC DNA]</scope>
    <source>
        <strain evidence="1 2">YTM-1</strain>
    </source>
</reference>
<dbReference type="Proteomes" id="UP000285310">
    <property type="component" value="Unassembled WGS sequence"/>
</dbReference>
<accession>A0A423PUU4</accession>
<evidence type="ECO:0000313" key="2">
    <source>
        <dbReference type="Proteomes" id="UP000285310"/>
    </source>
</evidence>
<comment type="caution">
    <text evidence="1">The sequence shown here is derived from an EMBL/GenBank/DDBJ whole genome shotgun (WGS) entry which is preliminary data.</text>
</comment>
<organism evidence="1 2">
    <name type="scientific">Salinisphaera japonica YTM-1</name>
    <dbReference type="NCBI Taxonomy" id="1209778"/>
    <lineage>
        <taxon>Bacteria</taxon>
        <taxon>Pseudomonadati</taxon>
        <taxon>Pseudomonadota</taxon>
        <taxon>Gammaproteobacteria</taxon>
        <taxon>Salinisphaerales</taxon>
        <taxon>Salinisphaeraceae</taxon>
        <taxon>Salinisphaera</taxon>
    </lineage>
</organism>